<sequence>MPMGLDDIERSFRISFNKREDALFSMSMAGFLERDRLLSILCAYRDSLQASDLAVAAVSFSRWFAFLAAGMHYFLSVHNVAIDLSLSNLHVEAVPAEQGYGFYFPLNAWSDEAAPTVASLRNAWRRRVLRTFYGNTVRPVLDTLATHAGIRVGPLWGQIPSRLIWFVGKFAEGQNALVQTRVKADFECLKTELAPEVFGRKQNPFALRLRWVESLEGAGEKVYVFPACCLNYAREQGVHCYACPRLTEAQRAAMRAEFRASRH</sequence>
<evidence type="ECO:0000259" key="1">
    <source>
        <dbReference type="Pfam" id="PF06276"/>
    </source>
</evidence>
<comment type="caution">
    <text evidence="2">The sequence shown here is derived from an EMBL/GenBank/DDBJ whole genome shotgun (WGS) entry which is preliminary data.</text>
</comment>
<proteinExistence type="predicted"/>
<keyword evidence="3" id="KW-1185">Reference proteome</keyword>
<reference evidence="2 3" key="1">
    <citation type="submission" date="2023-07" db="EMBL/GenBank/DDBJ databases">
        <title>Genomic Encyclopedia of Type Strains, Phase IV (KMG-IV): sequencing the most valuable type-strain genomes for metagenomic binning, comparative biology and taxonomic classification.</title>
        <authorList>
            <person name="Goeker M."/>
        </authorList>
    </citation>
    <scope>NUCLEOTIDE SEQUENCE [LARGE SCALE GENOMIC DNA]</scope>
    <source>
        <strain evidence="2 3">DSM 4006</strain>
    </source>
</reference>
<dbReference type="RefSeq" id="WP_274455267.1">
    <property type="nucleotide sequence ID" value="NZ_CP067097.1"/>
</dbReference>
<evidence type="ECO:0000313" key="3">
    <source>
        <dbReference type="Proteomes" id="UP001232973"/>
    </source>
</evidence>
<dbReference type="Proteomes" id="UP001232973">
    <property type="component" value="Unassembled WGS sequence"/>
</dbReference>
<gene>
    <name evidence="2" type="ORF">J2S03_000565</name>
</gene>
<evidence type="ECO:0000313" key="2">
    <source>
        <dbReference type="EMBL" id="MDQ0188753.1"/>
    </source>
</evidence>
<feature type="domain" description="Aerobactin siderophore biosynthesis IucA/IucC-like C-terminal" evidence="1">
    <location>
        <begin position="60"/>
        <end position="210"/>
    </location>
</feature>
<organism evidence="2 3">
    <name type="scientific">Alicyclobacillus cycloheptanicus</name>
    <dbReference type="NCBI Taxonomy" id="1457"/>
    <lineage>
        <taxon>Bacteria</taxon>
        <taxon>Bacillati</taxon>
        <taxon>Bacillota</taxon>
        <taxon>Bacilli</taxon>
        <taxon>Bacillales</taxon>
        <taxon>Alicyclobacillaceae</taxon>
        <taxon>Alicyclobacillus</taxon>
    </lineage>
</organism>
<dbReference type="InterPro" id="IPR022770">
    <property type="entry name" value="IucA/IucC-like_C"/>
</dbReference>
<protein>
    <submittedName>
        <fullName evidence="2">Ferric iron reductase protein FhuF</fullName>
    </submittedName>
</protein>
<dbReference type="EMBL" id="JAUSTP010000002">
    <property type="protein sequence ID" value="MDQ0188753.1"/>
    <property type="molecule type" value="Genomic_DNA"/>
</dbReference>
<dbReference type="Pfam" id="PF06276">
    <property type="entry name" value="FhuF"/>
    <property type="match status" value="1"/>
</dbReference>
<accession>A0ABT9XEM7</accession>
<name>A0ABT9XEM7_9BACL</name>